<dbReference type="eggNOG" id="ENOG5032V38">
    <property type="taxonomic scope" value="Bacteria"/>
</dbReference>
<evidence type="ECO:0000256" key="3">
    <source>
        <dbReference type="SAM" id="MobiDB-lite"/>
    </source>
</evidence>
<evidence type="ECO:0000256" key="1">
    <source>
        <dbReference type="ARBA" id="ARBA00004196"/>
    </source>
</evidence>
<evidence type="ECO:0000256" key="5">
    <source>
        <dbReference type="SAM" id="SignalP"/>
    </source>
</evidence>
<dbReference type="EMBL" id="ACEC01000061">
    <property type="protein sequence ID" value="EEG30542.1"/>
    <property type="molecule type" value="Genomic_DNA"/>
</dbReference>
<dbReference type="GO" id="GO:0030313">
    <property type="term" value="C:cell envelope"/>
    <property type="evidence" value="ECO:0007669"/>
    <property type="project" value="UniProtKB-SubCell"/>
</dbReference>
<dbReference type="GO" id="GO:0020037">
    <property type="term" value="F:heme binding"/>
    <property type="evidence" value="ECO:0007669"/>
    <property type="project" value="InterPro"/>
</dbReference>
<keyword evidence="8" id="KW-1185">Reference proteome</keyword>
<evidence type="ECO:0000259" key="6">
    <source>
        <dbReference type="Pfam" id="PF11545"/>
    </source>
</evidence>
<evidence type="ECO:0000256" key="2">
    <source>
        <dbReference type="ARBA" id="ARBA00022729"/>
    </source>
</evidence>
<dbReference type="InterPro" id="IPR020985">
    <property type="entry name" value="Cell_surface_Shp_haem-bd"/>
</dbReference>
<dbReference type="InterPro" id="IPR006635">
    <property type="entry name" value="NEAT_dom"/>
</dbReference>
<feature type="domain" description="Cell surface protein Shp haem-binding" evidence="6">
    <location>
        <begin position="29"/>
        <end position="170"/>
    </location>
</feature>
<feature type="signal peptide" evidence="5">
    <location>
        <begin position="1"/>
        <end position="26"/>
    </location>
</feature>
<protein>
    <recommendedName>
        <fullName evidence="6">Cell surface protein Shp haem-binding domain-containing protein</fullName>
    </recommendedName>
</protein>
<feature type="chain" id="PRO_5038805112" description="Cell surface protein Shp haem-binding domain-containing protein" evidence="5">
    <location>
        <begin position="27"/>
        <end position="292"/>
    </location>
</feature>
<keyword evidence="4" id="KW-0812">Transmembrane</keyword>
<dbReference type="SUPFAM" id="SSF158911">
    <property type="entry name" value="NEAT domain-like"/>
    <property type="match status" value="1"/>
</dbReference>
<dbReference type="AlphaFoldDB" id="C0EDF6"/>
<feature type="transmembrane region" description="Helical" evidence="4">
    <location>
        <begin position="260"/>
        <end position="282"/>
    </location>
</feature>
<gene>
    <name evidence="7" type="ORF">CLOSTMETH_01883</name>
</gene>
<dbReference type="HOGENOM" id="CLU_068388_0_0_9"/>
<keyword evidence="4" id="KW-1133">Transmembrane helix</keyword>
<proteinExistence type="predicted"/>
<dbReference type="Proteomes" id="UP000003340">
    <property type="component" value="Unassembled WGS sequence"/>
</dbReference>
<comment type="caution">
    <text evidence="7">The sequence shown here is derived from an EMBL/GenBank/DDBJ whole genome shotgun (WGS) entry which is preliminary data.</text>
</comment>
<accession>C0EDF6</accession>
<reference evidence="7 8" key="1">
    <citation type="submission" date="2009-01" db="EMBL/GenBank/DDBJ databases">
        <authorList>
            <person name="Fulton L."/>
            <person name="Clifton S."/>
            <person name="Fulton B."/>
            <person name="Xu J."/>
            <person name="Minx P."/>
            <person name="Pepin K.H."/>
            <person name="Johnson M."/>
            <person name="Bhonagiri V."/>
            <person name="Nash W.E."/>
            <person name="Mardis E.R."/>
            <person name="Wilson R.K."/>
        </authorList>
    </citation>
    <scope>NUCLEOTIDE SEQUENCE [LARGE SCALE GENOMIC DNA]</scope>
    <source>
        <strain evidence="7 8">DSM 5476</strain>
    </source>
</reference>
<evidence type="ECO:0000313" key="8">
    <source>
        <dbReference type="Proteomes" id="UP000003340"/>
    </source>
</evidence>
<comment type="subcellular location">
    <subcellularLocation>
        <location evidence="1">Cell envelope</location>
    </subcellularLocation>
</comment>
<feature type="compositionally biased region" description="Low complexity" evidence="3">
    <location>
        <begin position="173"/>
        <end position="223"/>
    </location>
</feature>
<evidence type="ECO:0000313" key="7">
    <source>
        <dbReference type="EMBL" id="EEG30542.1"/>
    </source>
</evidence>
<keyword evidence="4" id="KW-0472">Membrane</keyword>
<feature type="region of interest" description="Disordered" evidence="3">
    <location>
        <begin position="169"/>
        <end position="225"/>
    </location>
</feature>
<keyword evidence="2 5" id="KW-0732">Signal</keyword>
<dbReference type="STRING" id="537013.CLOSTMETH_01883"/>
<reference evidence="7 8" key="2">
    <citation type="submission" date="2009-02" db="EMBL/GenBank/DDBJ databases">
        <title>Draft genome sequence of Clostridium methylpentosum (DSM 5476).</title>
        <authorList>
            <person name="Sudarsanam P."/>
            <person name="Ley R."/>
            <person name="Guruge J."/>
            <person name="Turnbaugh P.J."/>
            <person name="Mahowald M."/>
            <person name="Liep D."/>
            <person name="Gordon J."/>
        </authorList>
    </citation>
    <scope>NUCLEOTIDE SEQUENCE [LARGE SCALE GENOMIC DNA]</scope>
    <source>
        <strain evidence="7 8">DSM 5476</strain>
    </source>
</reference>
<dbReference type="InterPro" id="IPR037250">
    <property type="entry name" value="NEAT_dom_sf"/>
</dbReference>
<evidence type="ECO:0000256" key="4">
    <source>
        <dbReference type="SAM" id="Phobius"/>
    </source>
</evidence>
<name>C0EDF6_9FIRM</name>
<dbReference type="Gene3D" id="2.60.40.1850">
    <property type="match status" value="1"/>
</dbReference>
<dbReference type="Pfam" id="PF11545">
    <property type="entry name" value="HemeBinding_Shp"/>
    <property type="match status" value="1"/>
</dbReference>
<dbReference type="CDD" id="cd06920">
    <property type="entry name" value="NEAT"/>
    <property type="match status" value="1"/>
</dbReference>
<sequence>MVERLAVAGLSAVLLFTMILCTPVSAAANGIYLATTSPSYTHPVTGVVEDPGNNQVLGQSMVESAVNSKALIEVDPNGNTFATVRLKLMDNIQNPSFSVQPDANSGFSSVSATVMQEDLNNNTSDFRFAIPSENAIVRATFYVVAMGRNVIFYISFSGLQQGSGDFVTSVTVSSPQADPGQAQQPEAPASSAASPASSGQSESPQESSSSEETPQTSSTSSAEMKSAQALLEEASGLAVFAVNDTSSTSSAASSEGGSGVVLWVTLGVIAAAVLGAGGYLLYIKKFRKGGNR</sequence>
<organism evidence="7 8">
    <name type="scientific">[Clostridium] methylpentosum DSM 5476</name>
    <dbReference type="NCBI Taxonomy" id="537013"/>
    <lineage>
        <taxon>Bacteria</taxon>
        <taxon>Bacillati</taxon>
        <taxon>Bacillota</taxon>
        <taxon>Clostridia</taxon>
        <taxon>Eubacteriales</taxon>
        <taxon>Oscillospiraceae</taxon>
        <taxon>Oscillospiraceae incertae sedis</taxon>
    </lineage>
</organism>